<dbReference type="PANTHER" id="PTHR37984:SF9">
    <property type="entry name" value="INTEGRASE CATALYTIC DOMAIN-CONTAINING PROTEIN"/>
    <property type="match status" value="1"/>
</dbReference>
<dbReference type="Pfam" id="PF17919">
    <property type="entry name" value="RT_RNaseH_2"/>
    <property type="match status" value="1"/>
</dbReference>
<evidence type="ECO:0000256" key="1">
    <source>
        <dbReference type="SAM" id="MobiDB-lite"/>
    </source>
</evidence>
<dbReference type="InterPro" id="IPR041577">
    <property type="entry name" value="RT_RNaseH_2"/>
</dbReference>
<keyword evidence="4" id="KW-1185">Reference proteome</keyword>
<feature type="compositionally biased region" description="Polar residues" evidence="1">
    <location>
        <begin position="103"/>
        <end position="117"/>
    </location>
</feature>
<dbReference type="PANTHER" id="PTHR37984">
    <property type="entry name" value="PROTEIN CBG26694"/>
    <property type="match status" value="1"/>
</dbReference>
<feature type="region of interest" description="Disordered" evidence="1">
    <location>
        <begin position="79"/>
        <end position="117"/>
    </location>
</feature>
<proteinExistence type="predicted"/>
<dbReference type="SUPFAM" id="SSF56672">
    <property type="entry name" value="DNA/RNA polymerases"/>
    <property type="match status" value="1"/>
</dbReference>
<dbReference type="Gene3D" id="3.30.70.270">
    <property type="match status" value="1"/>
</dbReference>
<evidence type="ECO:0000313" key="4">
    <source>
        <dbReference type="Proteomes" id="UP000225706"/>
    </source>
</evidence>
<dbReference type="FunFam" id="3.30.70.270:FF:000020">
    <property type="entry name" value="Transposon Tf2-6 polyprotein-like Protein"/>
    <property type="match status" value="1"/>
</dbReference>
<dbReference type="OrthoDB" id="6147533at2759"/>
<protein>
    <submittedName>
        <fullName evidence="3">Transposon Tf2-9 polyprotein</fullName>
    </submittedName>
</protein>
<dbReference type="PROSITE" id="PS50994">
    <property type="entry name" value="INTEGRASE"/>
    <property type="match status" value="1"/>
</dbReference>
<feature type="domain" description="Integrase catalytic" evidence="2">
    <location>
        <begin position="441"/>
        <end position="584"/>
    </location>
</feature>
<dbReference type="InterPro" id="IPR043502">
    <property type="entry name" value="DNA/RNA_pol_sf"/>
</dbReference>
<organism evidence="3 4">
    <name type="scientific">Stylophora pistillata</name>
    <name type="common">Smooth cauliflower coral</name>
    <dbReference type="NCBI Taxonomy" id="50429"/>
    <lineage>
        <taxon>Eukaryota</taxon>
        <taxon>Metazoa</taxon>
        <taxon>Cnidaria</taxon>
        <taxon>Anthozoa</taxon>
        <taxon>Hexacorallia</taxon>
        <taxon>Scleractinia</taxon>
        <taxon>Astrocoeniina</taxon>
        <taxon>Pocilloporidae</taxon>
        <taxon>Stylophora</taxon>
    </lineage>
</organism>
<dbReference type="AlphaFoldDB" id="A0A2B4RAE5"/>
<comment type="caution">
    <text evidence="3">The sequence shown here is derived from an EMBL/GenBank/DDBJ whole genome shotgun (WGS) entry which is preliminary data.</text>
</comment>
<reference evidence="4" key="1">
    <citation type="journal article" date="2017" name="bioRxiv">
        <title>Comparative analysis of the genomes of Stylophora pistillata and Acropora digitifera provides evidence for extensive differences between species of corals.</title>
        <authorList>
            <person name="Voolstra C.R."/>
            <person name="Li Y."/>
            <person name="Liew Y.J."/>
            <person name="Baumgarten S."/>
            <person name="Zoccola D."/>
            <person name="Flot J.-F."/>
            <person name="Tambutte S."/>
            <person name="Allemand D."/>
            <person name="Aranda M."/>
        </authorList>
    </citation>
    <scope>NUCLEOTIDE SEQUENCE [LARGE SCALE GENOMIC DNA]</scope>
</reference>
<dbReference type="Proteomes" id="UP000225706">
    <property type="component" value="Unassembled WGS sequence"/>
</dbReference>
<evidence type="ECO:0000313" key="3">
    <source>
        <dbReference type="EMBL" id="PFX13783.1"/>
    </source>
</evidence>
<dbReference type="FunFam" id="1.10.340.70:FF:000003">
    <property type="entry name" value="Protein CBG25708"/>
    <property type="match status" value="1"/>
</dbReference>
<dbReference type="EMBL" id="LSMT01000897">
    <property type="protein sequence ID" value="PFX13783.1"/>
    <property type="molecule type" value="Genomic_DNA"/>
</dbReference>
<dbReference type="InterPro" id="IPR036397">
    <property type="entry name" value="RNaseH_sf"/>
</dbReference>
<dbReference type="Gene3D" id="1.10.340.70">
    <property type="match status" value="1"/>
</dbReference>
<dbReference type="GO" id="GO:0015074">
    <property type="term" value="P:DNA integration"/>
    <property type="evidence" value="ECO:0007669"/>
    <property type="project" value="InterPro"/>
</dbReference>
<dbReference type="InterPro" id="IPR001584">
    <property type="entry name" value="Integrase_cat-core"/>
</dbReference>
<dbReference type="STRING" id="50429.A0A2B4RAE5"/>
<dbReference type="SUPFAM" id="SSF53098">
    <property type="entry name" value="Ribonuclease H-like"/>
    <property type="match status" value="1"/>
</dbReference>
<evidence type="ECO:0000259" key="2">
    <source>
        <dbReference type="PROSITE" id="PS50994"/>
    </source>
</evidence>
<dbReference type="GO" id="GO:0003676">
    <property type="term" value="F:nucleic acid binding"/>
    <property type="evidence" value="ECO:0007669"/>
    <property type="project" value="InterPro"/>
</dbReference>
<dbReference type="Gene3D" id="3.30.420.10">
    <property type="entry name" value="Ribonuclease H-like superfamily/Ribonuclease H"/>
    <property type="match status" value="1"/>
</dbReference>
<sequence length="763" mass="86169">MGRSIADAQKPEHRGATQTGSSNKRYKFLLVSKSGLAGGATAIGLGVGGILAAGLSIGCGATALILHGGSGVWIQSTLSNVRSRRPEPTSPGDGQSRSHDHTNSSPRKVRQANSHQVADTWPKWLRRFDQYRVASGLNSKPQTEQVSTLLYAMGDSADDILQMLRLDEGTVSYEEIKTSLNDHFAERRNTIVERARSKKRSQKPGESVNTFIQAPSLTNREYMLTQQRRKPYQFPPPQNVKDLQRFMGVVNHLGKFVPRLAEMSEPLRQLLCKDTTWLWIEPQQRAFEQIKTTLTSAEVLAYYDPSRSTILAADAFLNGIGAVLLQNDRKPLQTLTNTTELCKTPPRIQRLHLRLMGFSVTVKYVPEKHQLAADALSRAPIENPGEKDEQLVDELESFAAQTVFTLPATTHRLSQIREAHITDEECVQIRKYCSLEWLTYMPHQPPLSPYWEKRSQFSVVDDLLLCDKRIVIPRSMRLEVINCIHTGHLGITKCRARAQASLWWPGLSMQIENMVTNCSTCAKERPEPEEPLMSASLPSRRWERSDAFRLFTTEYDFVHVTSSPKYPRANGEVERAVRTVKALLHKNEGPYPALVAYRSTPLQNGFSPSELLTGRCLRTKVPTMPGILRPNVQNTDRQRVPLREDEYRSKRQIYSDKRLRTRALPSLTTGEQVWMRDQNRGDQILGTTKQPRFYLVKTEMGTVRRNRSAIVSTSSQPVFPSCGPAMAPRDQVLPVNHTTPKASTPAQRTYRLILQHLLHADQQ</sequence>
<gene>
    <name evidence="3" type="primary">Tf2-9</name>
    <name evidence="3" type="ORF">AWC38_SpisGene22106</name>
</gene>
<dbReference type="InterPro" id="IPR041588">
    <property type="entry name" value="Integrase_H2C2"/>
</dbReference>
<accession>A0A2B4RAE5</accession>
<name>A0A2B4RAE5_STYPI</name>
<dbReference type="InterPro" id="IPR012337">
    <property type="entry name" value="RNaseH-like_sf"/>
</dbReference>
<feature type="region of interest" description="Disordered" evidence="1">
    <location>
        <begin position="1"/>
        <end position="20"/>
    </location>
</feature>
<dbReference type="Pfam" id="PF17921">
    <property type="entry name" value="Integrase_H2C2"/>
    <property type="match status" value="1"/>
</dbReference>
<dbReference type="InterPro" id="IPR050951">
    <property type="entry name" value="Retrovirus_Pol_polyprotein"/>
</dbReference>
<dbReference type="InterPro" id="IPR043128">
    <property type="entry name" value="Rev_trsase/Diguanyl_cyclase"/>
</dbReference>